<dbReference type="InterPro" id="IPR028082">
    <property type="entry name" value="Peripla_BP_I"/>
</dbReference>
<dbReference type="CDD" id="cd01392">
    <property type="entry name" value="HTH_LacI"/>
    <property type="match status" value="1"/>
</dbReference>
<keyword evidence="2" id="KW-0238">DNA-binding</keyword>
<evidence type="ECO:0000256" key="2">
    <source>
        <dbReference type="ARBA" id="ARBA00023125"/>
    </source>
</evidence>
<organism evidence="5 6">
    <name type="scientific">Propionibacterium ruminifibrarum</name>
    <dbReference type="NCBI Taxonomy" id="1962131"/>
    <lineage>
        <taxon>Bacteria</taxon>
        <taxon>Bacillati</taxon>
        <taxon>Actinomycetota</taxon>
        <taxon>Actinomycetes</taxon>
        <taxon>Propionibacteriales</taxon>
        <taxon>Propionibacteriaceae</taxon>
        <taxon>Propionibacterium</taxon>
    </lineage>
</organism>
<dbReference type="PROSITE" id="PS50932">
    <property type="entry name" value="HTH_LACI_2"/>
    <property type="match status" value="1"/>
</dbReference>
<evidence type="ECO:0000256" key="1">
    <source>
        <dbReference type="ARBA" id="ARBA00023015"/>
    </source>
</evidence>
<dbReference type="Gene3D" id="3.40.50.2300">
    <property type="match status" value="2"/>
</dbReference>
<dbReference type="GO" id="GO:0003700">
    <property type="term" value="F:DNA-binding transcription factor activity"/>
    <property type="evidence" value="ECO:0007669"/>
    <property type="project" value="TreeGrafter"/>
</dbReference>
<dbReference type="SUPFAM" id="SSF53822">
    <property type="entry name" value="Periplasmic binding protein-like I"/>
    <property type="match status" value="1"/>
</dbReference>
<dbReference type="PANTHER" id="PTHR30146:SF153">
    <property type="entry name" value="LACTOSE OPERON REPRESSOR"/>
    <property type="match status" value="1"/>
</dbReference>
<keyword evidence="6" id="KW-1185">Reference proteome</keyword>
<dbReference type="InterPro" id="IPR010982">
    <property type="entry name" value="Lambda_DNA-bd_dom_sf"/>
</dbReference>
<protein>
    <submittedName>
        <fullName evidence="5">HTH_LacI</fullName>
    </submittedName>
</protein>
<dbReference type="RefSeq" id="WP_119714733.1">
    <property type="nucleotide sequence ID" value="NZ_OMOH01000002.1"/>
</dbReference>
<gene>
    <name evidence="5" type="ORF">PROPJV5_0462</name>
</gene>
<keyword evidence="1" id="KW-0805">Transcription regulation</keyword>
<evidence type="ECO:0000313" key="5">
    <source>
        <dbReference type="EMBL" id="SPF67508.1"/>
    </source>
</evidence>
<name>A0A375I1H9_9ACTN</name>
<proteinExistence type="predicted"/>
<dbReference type="InterPro" id="IPR046335">
    <property type="entry name" value="LacI/GalR-like_sensor"/>
</dbReference>
<keyword evidence="3" id="KW-0804">Transcription</keyword>
<dbReference type="Proteomes" id="UP000265962">
    <property type="component" value="Unassembled WGS sequence"/>
</dbReference>
<dbReference type="EMBL" id="OMOH01000002">
    <property type="protein sequence ID" value="SPF67508.1"/>
    <property type="molecule type" value="Genomic_DNA"/>
</dbReference>
<evidence type="ECO:0000313" key="6">
    <source>
        <dbReference type="Proteomes" id="UP000265962"/>
    </source>
</evidence>
<evidence type="ECO:0000259" key="4">
    <source>
        <dbReference type="PROSITE" id="PS50932"/>
    </source>
</evidence>
<sequence>MAANLRQIALECGVAVSTVSRALNGHPHINEETRQRIRETADRLGYRPSVAARALRGSGTRAVGVVLPDMMNVFYARTISMVQDQLEERGYSVVMAVTNNEGRRERTGIERLVAGGVDGIIIVPTLTRTPPMPEGVPLVEVNRRSSRRVDWVGYDEKEGARTLVSHLIEAGHRSIAFIGGQPSFSTTRRRVEGYRQALAAVGVEPLPEWLQLSTYSPSWGAEALDRLLALPEPPTAVCASSSELVLGLLTEARRRGLRLPRDMSFVAFGNTDWFAVTSPSVTAYEQPIEQVTHIAVQLLADRMAGSTADPTRVLVEGRVIGRDSVMTTPTHSSRQGSNRSSG</sequence>
<dbReference type="SMART" id="SM00354">
    <property type="entry name" value="HTH_LACI"/>
    <property type="match status" value="1"/>
</dbReference>
<dbReference type="CDD" id="cd06267">
    <property type="entry name" value="PBP1_LacI_sugar_binding-like"/>
    <property type="match status" value="1"/>
</dbReference>
<feature type="domain" description="HTH lacI-type" evidence="4">
    <location>
        <begin position="3"/>
        <end position="57"/>
    </location>
</feature>
<dbReference type="GO" id="GO:0000976">
    <property type="term" value="F:transcription cis-regulatory region binding"/>
    <property type="evidence" value="ECO:0007669"/>
    <property type="project" value="TreeGrafter"/>
</dbReference>
<dbReference type="OrthoDB" id="3595338at2"/>
<dbReference type="Gene3D" id="1.10.260.40">
    <property type="entry name" value="lambda repressor-like DNA-binding domains"/>
    <property type="match status" value="1"/>
</dbReference>
<dbReference type="SUPFAM" id="SSF47413">
    <property type="entry name" value="lambda repressor-like DNA-binding domains"/>
    <property type="match status" value="1"/>
</dbReference>
<evidence type="ECO:0000256" key="3">
    <source>
        <dbReference type="ARBA" id="ARBA00023163"/>
    </source>
</evidence>
<dbReference type="AlphaFoldDB" id="A0A375I1H9"/>
<dbReference type="Pfam" id="PF13377">
    <property type="entry name" value="Peripla_BP_3"/>
    <property type="match status" value="1"/>
</dbReference>
<reference evidence="6" key="1">
    <citation type="submission" date="2018-02" db="EMBL/GenBank/DDBJ databases">
        <authorList>
            <person name="Hornung B."/>
        </authorList>
    </citation>
    <scope>NUCLEOTIDE SEQUENCE [LARGE SCALE GENOMIC DNA]</scope>
</reference>
<accession>A0A375I1H9</accession>
<dbReference type="Pfam" id="PF00356">
    <property type="entry name" value="LacI"/>
    <property type="match status" value="1"/>
</dbReference>
<dbReference type="PANTHER" id="PTHR30146">
    <property type="entry name" value="LACI-RELATED TRANSCRIPTIONAL REPRESSOR"/>
    <property type="match status" value="1"/>
</dbReference>
<dbReference type="InterPro" id="IPR000843">
    <property type="entry name" value="HTH_LacI"/>
</dbReference>